<dbReference type="SUPFAM" id="SSF53756">
    <property type="entry name" value="UDP-Glycosyltransferase/glycogen phosphorylase"/>
    <property type="match status" value="1"/>
</dbReference>
<comment type="caution">
    <text evidence="3">The sequence shown here is derived from an EMBL/GenBank/DDBJ whole genome shotgun (WGS) entry which is preliminary data.</text>
</comment>
<evidence type="ECO:0000259" key="2">
    <source>
        <dbReference type="Pfam" id="PF13439"/>
    </source>
</evidence>
<feature type="domain" description="Glycosyl transferase family 1" evidence="1">
    <location>
        <begin position="260"/>
        <end position="421"/>
    </location>
</feature>
<evidence type="ECO:0000313" key="3">
    <source>
        <dbReference type="EMBL" id="TGU72337.1"/>
    </source>
</evidence>
<dbReference type="Gene3D" id="3.40.50.2000">
    <property type="entry name" value="Glycogen Phosphorylase B"/>
    <property type="match status" value="2"/>
</dbReference>
<dbReference type="Pfam" id="PF00534">
    <property type="entry name" value="Glycos_transf_1"/>
    <property type="match status" value="1"/>
</dbReference>
<reference evidence="3 4" key="1">
    <citation type="submission" date="2019-04" db="EMBL/GenBank/DDBJ databases">
        <title>Geobacter oryzae sp. nov., ferric-reducing bacteria isolated from paddy soil.</title>
        <authorList>
            <person name="Xu Z."/>
            <person name="Masuda Y."/>
            <person name="Itoh H."/>
            <person name="Senoo K."/>
        </authorList>
    </citation>
    <scope>NUCLEOTIDE SEQUENCE [LARGE SCALE GENOMIC DNA]</scope>
    <source>
        <strain evidence="3 4">Red111</strain>
    </source>
</reference>
<dbReference type="Pfam" id="PF13439">
    <property type="entry name" value="Glyco_transf_4"/>
    <property type="match status" value="1"/>
</dbReference>
<evidence type="ECO:0000259" key="1">
    <source>
        <dbReference type="Pfam" id="PF00534"/>
    </source>
</evidence>
<dbReference type="EMBL" id="SRSC01000002">
    <property type="protein sequence ID" value="TGU72337.1"/>
    <property type="molecule type" value="Genomic_DNA"/>
</dbReference>
<evidence type="ECO:0000313" key="4">
    <source>
        <dbReference type="Proteomes" id="UP000306416"/>
    </source>
</evidence>
<organism evidence="3 4">
    <name type="scientific">Geomonas terrae</name>
    <dbReference type="NCBI Taxonomy" id="2562681"/>
    <lineage>
        <taxon>Bacteria</taxon>
        <taxon>Pseudomonadati</taxon>
        <taxon>Thermodesulfobacteriota</taxon>
        <taxon>Desulfuromonadia</taxon>
        <taxon>Geobacterales</taxon>
        <taxon>Geobacteraceae</taxon>
        <taxon>Geomonas</taxon>
    </lineage>
</organism>
<dbReference type="Proteomes" id="UP000306416">
    <property type="component" value="Unassembled WGS sequence"/>
</dbReference>
<proteinExistence type="predicted"/>
<dbReference type="PANTHER" id="PTHR12526">
    <property type="entry name" value="GLYCOSYLTRANSFERASE"/>
    <property type="match status" value="1"/>
</dbReference>
<dbReference type="InterPro" id="IPR001296">
    <property type="entry name" value="Glyco_trans_1"/>
</dbReference>
<keyword evidence="3" id="KW-0808">Transferase</keyword>
<feature type="domain" description="Glycosyltransferase subfamily 4-like N-terminal" evidence="2">
    <location>
        <begin position="56"/>
        <end position="246"/>
    </location>
</feature>
<keyword evidence="4" id="KW-1185">Reference proteome</keyword>
<dbReference type="CDD" id="cd03801">
    <property type="entry name" value="GT4_PimA-like"/>
    <property type="match status" value="1"/>
</dbReference>
<accession>A0A4S1CFQ3</accession>
<name>A0A4S1CFQ3_9BACT</name>
<gene>
    <name evidence="3" type="ORF">E4633_08465</name>
</gene>
<dbReference type="AlphaFoldDB" id="A0A4S1CFQ3"/>
<dbReference type="InterPro" id="IPR028098">
    <property type="entry name" value="Glyco_trans_4-like_N"/>
</dbReference>
<protein>
    <submittedName>
        <fullName evidence="3">Colanic acid biosynthesis glycosyltransferase WcaL</fullName>
    </submittedName>
</protein>
<dbReference type="GO" id="GO:0016757">
    <property type="term" value="F:glycosyltransferase activity"/>
    <property type="evidence" value="ECO:0007669"/>
    <property type="project" value="InterPro"/>
</dbReference>
<sequence>MDRPAAGLLPEVPQELSNAVTYFNRRRSCRQSHLRLDGDRMKRLAYLANYFPSLTETFIYREVMELKRRNVAVTLYSLRKPGETEVSDEALKLRGETSYLLPVPTGELLASHAWFFGRTPLAYLGTLFKMLTGTHNNFRDRVRSLTHFGEGAVLARRMVREGITHIHAHYASQSTSVARVVHLLTGIPYSFTGHAHDIWHDRLLLPEKLREAAFVATCSTFAKEFIAREEKTCDEKIHVVYHGLDVRKFTPPVGEKARIRNRILSVGSLGPTKGFPDLIRACALLRQKLTDFECVIVGEGPMREELERLISDLGLSGTVRLVGSVPQEGLIGFYHEAWIFVLPCVIADDGRRDGLPNVLMEAMATGLPVITTRSTAQEELIEHGRHGLLVPPHAPEELATAICTLCRDDELRESLGTGGRRRIERDFDNRTTIEPLLRLFDRYVFGADRISAGVPHER</sequence>